<reference evidence="1 2" key="1">
    <citation type="submission" date="2013-02" db="EMBL/GenBank/DDBJ databases">
        <authorList>
            <person name="Fiebig A."/>
            <person name="Goeker M."/>
            <person name="Klenk H.-P.P."/>
        </authorList>
    </citation>
    <scope>NUCLEOTIDE SEQUENCE [LARGE SCALE GENOMIC DNA]</scope>
    <source>
        <strain evidence="1 2">DSM 19309</strain>
    </source>
</reference>
<dbReference type="RefSeq" id="WP_037282026.1">
    <property type="nucleotide sequence ID" value="NZ_KK088599.1"/>
</dbReference>
<dbReference type="AlphaFoldDB" id="A0A017HWR3"/>
<dbReference type="Gene3D" id="1.10.150.240">
    <property type="entry name" value="Putative phosphatase, domain 2"/>
    <property type="match status" value="1"/>
</dbReference>
<accession>A0A017HWR3</accession>
<evidence type="ECO:0000313" key="1">
    <source>
        <dbReference type="EMBL" id="EYD78189.1"/>
    </source>
</evidence>
<dbReference type="SUPFAM" id="SSF56784">
    <property type="entry name" value="HAD-like"/>
    <property type="match status" value="1"/>
</dbReference>
<name>A0A017HWR3_9RHOB</name>
<dbReference type="EMBL" id="AOSK01000007">
    <property type="protein sequence ID" value="EYD78189.1"/>
    <property type="molecule type" value="Genomic_DNA"/>
</dbReference>
<dbReference type="InterPro" id="IPR023214">
    <property type="entry name" value="HAD_sf"/>
</dbReference>
<dbReference type="Pfam" id="PF00702">
    <property type="entry name" value="Hydrolase"/>
    <property type="match status" value="1"/>
</dbReference>
<dbReference type="NCBIfam" id="TIGR01509">
    <property type="entry name" value="HAD-SF-IA-v3"/>
    <property type="match status" value="1"/>
</dbReference>
<dbReference type="Gene3D" id="3.40.50.1000">
    <property type="entry name" value="HAD superfamily/HAD-like"/>
    <property type="match status" value="1"/>
</dbReference>
<dbReference type="STRING" id="442562.Rumeso_00211"/>
<dbReference type="InterPro" id="IPR006439">
    <property type="entry name" value="HAD-SF_hydro_IA"/>
</dbReference>
<dbReference type="InterPro" id="IPR023198">
    <property type="entry name" value="PGP-like_dom2"/>
</dbReference>
<comment type="caution">
    <text evidence="1">The sequence shown here is derived from an EMBL/GenBank/DDBJ whole genome shotgun (WGS) entry which is preliminary data.</text>
</comment>
<dbReference type="HOGENOM" id="CLU_045011_13_2_5"/>
<dbReference type="SFLD" id="SFLDS00003">
    <property type="entry name" value="Haloacid_Dehalogenase"/>
    <property type="match status" value="1"/>
</dbReference>
<proteinExistence type="predicted"/>
<dbReference type="PANTHER" id="PTHR18901">
    <property type="entry name" value="2-DEOXYGLUCOSE-6-PHOSPHATE PHOSPHATASE 2"/>
    <property type="match status" value="1"/>
</dbReference>
<dbReference type="Proteomes" id="UP000019666">
    <property type="component" value="Unassembled WGS sequence"/>
</dbReference>
<dbReference type="GO" id="GO:0016787">
    <property type="term" value="F:hydrolase activity"/>
    <property type="evidence" value="ECO:0007669"/>
    <property type="project" value="UniProtKB-KW"/>
</dbReference>
<evidence type="ECO:0000313" key="2">
    <source>
        <dbReference type="Proteomes" id="UP000019666"/>
    </source>
</evidence>
<organism evidence="1 2">
    <name type="scientific">Rubellimicrobium mesophilum DSM 19309</name>
    <dbReference type="NCBI Taxonomy" id="442562"/>
    <lineage>
        <taxon>Bacteria</taxon>
        <taxon>Pseudomonadati</taxon>
        <taxon>Pseudomonadota</taxon>
        <taxon>Alphaproteobacteria</taxon>
        <taxon>Rhodobacterales</taxon>
        <taxon>Roseobacteraceae</taxon>
        <taxon>Rubellimicrobium</taxon>
    </lineage>
</organism>
<dbReference type="SFLD" id="SFLDG01129">
    <property type="entry name" value="C1.5:_HAD__Beta-PGM__Phosphata"/>
    <property type="match status" value="1"/>
</dbReference>
<protein>
    <submittedName>
        <fullName evidence="1">Hydrolase</fullName>
    </submittedName>
</protein>
<dbReference type="PANTHER" id="PTHR18901:SF38">
    <property type="entry name" value="PSEUDOURIDINE-5'-PHOSPHATASE"/>
    <property type="match status" value="1"/>
</dbReference>
<dbReference type="InterPro" id="IPR036412">
    <property type="entry name" value="HAD-like_sf"/>
</dbReference>
<gene>
    <name evidence="1" type="ORF">Rumeso_00211</name>
</gene>
<dbReference type="CDD" id="cd07526">
    <property type="entry name" value="HAD_BPGM_like"/>
    <property type="match status" value="1"/>
</dbReference>
<keyword evidence="2" id="KW-1185">Reference proteome</keyword>
<sequence length="227" mass="24441">MRPDLVIFDCDGVLIDSELISARVLVELAAEAGVVFDAAHVRENFLGRSFPAVAQSIRESFGVPLPPDFEARYRTRLLDRFETELRPTEGVADLLRRLAPPACVATSSSPPRAARSLAIAGLDRLLPQVFTASLVPRGKPAPDLFLHAAAAMGVAPERCLVIEDSRPGLVAARAAGMEVAFFTGGSHLRDVGAEFDMDPPVRAFRSWPELVAAYPALVRPTTSEPVT</sequence>
<keyword evidence="1" id="KW-0378">Hydrolase</keyword>